<organism evidence="16 17">
    <name type="scientific">Halobacterium bonnevillei</name>
    <dbReference type="NCBI Taxonomy" id="2692200"/>
    <lineage>
        <taxon>Archaea</taxon>
        <taxon>Methanobacteriati</taxon>
        <taxon>Methanobacteriota</taxon>
        <taxon>Stenosarchaea group</taxon>
        <taxon>Halobacteria</taxon>
        <taxon>Halobacteriales</taxon>
        <taxon>Halobacteriaceae</taxon>
        <taxon>Halobacterium</taxon>
    </lineage>
</organism>
<keyword evidence="12" id="KW-0807">Transducer</keyword>
<evidence type="ECO:0000256" key="2">
    <source>
        <dbReference type="ARBA" id="ARBA00004651"/>
    </source>
</evidence>
<dbReference type="InterPro" id="IPR003594">
    <property type="entry name" value="HATPase_dom"/>
</dbReference>
<evidence type="ECO:0000256" key="11">
    <source>
        <dbReference type="ARBA" id="ARBA00022989"/>
    </source>
</evidence>
<dbReference type="Gene3D" id="1.10.287.130">
    <property type="match status" value="1"/>
</dbReference>
<dbReference type="PANTHER" id="PTHR44936">
    <property type="entry name" value="SENSOR PROTEIN CREC"/>
    <property type="match status" value="1"/>
</dbReference>
<dbReference type="PANTHER" id="PTHR44936:SF10">
    <property type="entry name" value="SENSOR PROTEIN RSTB"/>
    <property type="match status" value="1"/>
</dbReference>
<keyword evidence="8" id="KW-0547">Nucleotide-binding</keyword>
<dbReference type="OrthoDB" id="327291at2157"/>
<dbReference type="CDD" id="cd00082">
    <property type="entry name" value="HisKA"/>
    <property type="match status" value="1"/>
</dbReference>
<dbReference type="InterPro" id="IPR003660">
    <property type="entry name" value="HAMP_dom"/>
</dbReference>
<dbReference type="SMART" id="SM00387">
    <property type="entry name" value="HATPase_c"/>
    <property type="match status" value="1"/>
</dbReference>
<keyword evidence="4" id="KW-1003">Cell membrane</keyword>
<evidence type="ECO:0000256" key="9">
    <source>
        <dbReference type="ARBA" id="ARBA00022777"/>
    </source>
</evidence>
<comment type="caution">
    <text evidence="16">The sequence shown here is derived from an EMBL/GenBank/DDBJ whole genome shotgun (WGS) entry which is preliminary data.</text>
</comment>
<dbReference type="GO" id="GO:0005886">
    <property type="term" value="C:plasma membrane"/>
    <property type="evidence" value="ECO:0007669"/>
    <property type="project" value="UniProtKB-SubCell"/>
</dbReference>
<keyword evidence="17" id="KW-1185">Reference proteome</keyword>
<dbReference type="InterPro" id="IPR036890">
    <property type="entry name" value="HATPase_C_sf"/>
</dbReference>
<keyword evidence="5" id="KW-0597">Phosphoprotein</keyword>
<dbReference type="PRINTS" id="PR00344">
    <property type="entry name" value="BCTRLSENSOR"/>
</dbReference>
<evidence type="ECO:0000256" key="3">
    <source>
        <dbReference type="ARBA" id="ARBA00012438"/>
    </source>
</evidence>
<sequence>MTGIVAGLSTAERRDVVGDQYGDREYIKRALAGETYVSEPIEAASGNEIVTVSAPIVRDGAVVGALNAAFHLSDAGFFARPTENVDTPKGVTVRSASGRVIYSDQPMPDSSLEVYNATLEETSWTISVAESRTLIEPTMRRVTVLQFLGVFVVVASLAGFGWWNYRRNLKQVERLLDGFAALEDGDYGVAVDIGGAEEWDRIGAGFNEMSATVEQSLEASRERARQLQVLDRLLRHNLRNELNVVRGRAELLLTDDPGDVTEHAERIVRRCDALLESAEKERAINRVIGEGTTVESVDVPAVVESAVDGVADDYPEATVEVDAPASAPASAVPYVETAVHELVENAVEHADAAHASVAVSVDASDSTVAVSVADSGPGIPEMERRVLDGRADIDALHHSQGLGLWLVYWIVDRSGGSLEFADNDPAGSVVTIEFPRADE</sequence>
<evidence type="ECO:0000259" key="15">
    <source>
        <dbReference type="PROSITE" id="PS50885"/>
    </source>
</evidence>
<accession>A0A6B0SJM9</accession>
<dbReference type="InterPro" id="IPR050980">
    <property type="entry name" value="2C_sensor_his_kinase"/>
</dbReference>
<dbReference type="Gene3D" id="3.30.450.20">
    <property type="entry name" value="PAS domain"/>
    <property type="match status" value="1"/>
</dbReference>
<keyword evidence="7 13" id="KW-0812">Transmembrane</keyword>
<dbReference type="EC" id="2.7.13.3" evidence="3"/>
<dbReference type="GO" id="GO:0000155">
    <property type="term" value="F:phosphorelay sensor kinase activity"/>
    <property type="evidence" value="ECO:0007669"/>
    <property type="project" value="InterPro"/>
</dbReference>
<dbReference type="InterPro" id="IPR003661">
    <property type="entry name" value="HisK_dim/P_dom"/>
</dbReference>
<proteinExistence type="predicted"/>
<feature type="transmembrane region" description="Helical" evidence="13">
    <location>
        <begin position="142"/>
        <end position="163"/>
    </location>
</feature>
<comment type="subcellular location">
    <subcellularLocation>
        <location evidence="2">Cell membrane</location>
        <topology evidence="2">Multi-pass membrane protein</topology>
    </subcellularLocation>
</comment>
<protein>
    <recommendedName>
        <fullName evidence="3">histidine kinase</fullName>
        <ecNumber evidence="3">2.7.13.3</ecNumber>
    </recommendedName>
</protein>
<evidence type="ECO:0000256" key="12">
    <source>
        <dbReference type="ARBA" id="ARBA00023224"/>
    </source>
</evidence>
<dbReference type="PROSITE" id="PS50109">
    <property type="entry name" value="HIS_KIN"/>
    <property type="match status" value="1"/>
</dbReference>
<evidence type="ECO:0000256" key="1">
    <source>
        <dbReference type="ARBA" id="ARBA00000085"/>
    </source>
</evidence>
<dbReference type="InterPro" id="IPR029151">
    <property type="entry name" value="Sensor-like_sf"/>
</dbReference>
<dbReference type="Gene3D" id="3.30.565.10">
    <property type="entry name" value="Histidine kinase-like ATPase, C-terminal domain"/>
    <property type="match status" value="1"/>
</dbReference>
<gene>
    <name evidence="16" type="ORF">GRX66_12570</name>
</gene>
<evidence type="ECO:0000256" key="6">
    <source>
        <dbReference type="ARBA" id="ARBA00022679"/>
    </source>
</evidence>
<keyword evidence="10" id="KW-0067">ATP-binding</keyword>
<dbReference type="SUPFAM" id="SSF55874">
    <property type="entry name" value="ATPase domain of HSP90 chaperone/DNA topoisomerase II/histidine kinase"/>
    <property type="match status" value="1"/>
</dbReference>
<feature type="domain" description="Histidine kinase" evidence="14">
    <location>
        <begin position="233"/>
        <end position="438"/>
    </location>
</feature>
<dbReference type="Pfam" id="PF02518">
    <property type="entry name" value="HATPase_c"/>
    <property type="match status" value="1"/>
</dbReference>
<evidence type="ECO:0000256" key="7">
    <source>
        <dbReference type="ARBA" id="ARBA00022692"/>
    </source>
</evidence>
<evidence type="ECO:0000256" key="4">
    <source>
        <dbReference type="ARBA" id="ARBA00022475"/>
    </source>
</evidence>
<keyword evidence="9 16" id="KW-0418">Kinase</keyword>
<evidence type="ECO:0000256" key="5">
    <source>
        <dbReference type="ARBA" id="ARBA00022553"/>
    </source>
</evidence>
<dbReference type="EMBL" id="WUUU01000108">
    <property type="protein sequence ID" value="MXR21397.1"/>
    <property type="molecule type" value="Genomic_DNA"/>
</dbReference>
<dbReference type="SMART" id="SM00304">
    <property type="entry name" value="HAMP"/>
    <property type="match status" value="1"/>
</dbReference>
<evidence type="ECO:0000256" key="8">
    <source>
        <dbReference type="ARBA" id="ARBA00022741"/>
    </source>
</evidence>
<dbReference type="GO" id="GO:0005524">
    <property type="term" value="F:ATP binding"/>
    <property type="evidence" value="ECO:0007669"/>
    <property type="project" value="UniProtKB-KW"/>
</dbReference>
<keyword evidence="6" id="KW-0808">Transferase</keyword>
<comment type="catalytic activity">
    <reaction evidence="1">
        <text>ATP + protein L-histidine = ADP + protein N-phospho-L-histidine.</text>
        <dbReference type="EC" id="2.7.13.3"/>
    </reaction>
</comment>
<dbReference type="SUPFAM" id="SSF103190">
    <property type="entry name" value="Sensory domain-like"/>
    <property type="match status" value="1"/>
</dbReference>
<evidence type="ECO:0000313" key="17">
    <source>
        <dbReference type="Proteomes" id="UP000471521"/>
    </source>
</evidence>
<feature type="domain" description="HAMP" evidence="15">
    <location>
        <begin position="166"/>
        <end position="218"/>
    </location>
</feature>
<dbReference type="PROSITE" id="PS50885">
    <property type="entry name" value="HAMP"/>
    <property type="match status" value="1"/>
</dbReference>
<reference evidence="16 17" key="1">
    <citation type="submission" date="2019-12" db="EMBL/GenBank/DDBJ databases">
        <title>Isolation and characterization of three novel carbon monoxide-oxidizing members of Halobacteria from salione crusts and soils.</title>
        <authorList>
            <person name="Myers M.R."/>
            <person name="King G.M."/>
        </authorList>
    </citation>
    <scope>NUCLEOTIDE SEQUENCE [LARGE SCALE GENOMIC DNA]</scope>
    <source>
        <strain evidence="16 17">PCN9</strain>
    </source>
</reference>
<dbReference type="InterPro" id="IPR004358">
    <property type="entry name" value="Sig_transdc_His_kin-like_C"/>
</dbReference>
<evidence type="ECO:0000256" key="10">
    <source>
        <dbReference type="ARBA" id="ARBA00022840"/>
    </source>
</evidence>
<dbReference type="Proteomes" id="UP000471521">
    <property type="component" value="Unassembled WGS sequence"/>
</dbReference>
<name>A0A6B0SJM9_9EURY</name>
<evidence type="ECO:0000259" key="14">
    <source>
        <dbReference type="PROSITE" id="PS50109"/>
    </source>
</evidence>
<keyword evidence="11 13" id="KW-1133">Transmembrane helix</keyword>
<dbReference type="AlphaFoldDB" id="A0A6B0SJM9"/>
<evidence type="ECO:0000313" key="16">
    <source>
        <dbReference type="EMBL" id="MXR21397.1"/>
    </source>
</evidence>
<keyword evidence="13" id="KW-0472">Membrane</keyword>
<evidence type="ECO:0000256" key="13">
    <source>
        <dbReference type="SAM" id="Phobius"/>
    </source>
</evidence>
<dbReference type="InterPro" id="IPR005467">
    <property type="entry name" value="His_kinase_dom"/>
</dbReference>